<dbReference type="InterPro" id="IPR052338">
    <property type="entry name" value="Transposase_5"/>
</dbReference>
<organism evidence="1 2">
    <name type="scientific">Gasterosteus aculeatus aculeatus</name>
    <name type="common">three-spined stickleback</name>
    <dbReference type="NCBI Taxonomy" id="481459"/>
    <lineage>
        <taxon>Eukaryota</taxon>
        <taxon>Metazoa</taxon>
        <taxon>Chordata</taxon>
        <taxon>Craniata</taxon>
        <taxon>Vertebrata</taxon>
        <taxon>Euteleostomi</taxon>
        <taxon>Actinopterygii</taxon>
        <taxon>Neopterygii</taxon>
        <taxon>Teleostei</taxon>
        <taxon>Neoteleostei</taxon>
        <taxon>Acanthomorphata</taxon>
        <taxon>Eupercaria</taxon>
        <taxon>Perciformes</taxon>
        <taxon>Cottioidei</taxon>
        <taxon>Gasterosteales</taxon>
        <taxon>Gasterosteidae</taxon>
        <taxon>Gasterosteus</taxon>
    </lineage>
</organism>
<dbReference type="AlphaFoldDB" id="A0AAQ4R6W4"/>
<dbReference type="InterPro" id="IPR036397">
    <property type="entry name" value="RNaseH_sf"/>
</dbReference>
<evidence type="ECO:0008006" key="3">
    <source>
        <dbReference type="Google" id="ProtNLM"/>
    </source>
</evidence>
<evidence type="ECO:0000313" key="2">
    <source>
        <dbReference type="Proteomes" id="UP000007635"/>
    </source>
</evidence>
<name>A0AAQ4R6W4_GASAC</name>
<reference evidence="1" key="2">
    <citation type="submission" date="2025-08" db="UniProtKB">
        <authorList>
            <consortium name="Ensembl"/>
        </authorList>
    </citation>
    <scope>IDENTIFICATION</scope>
</reference>
<dbReference type="PANTHER" id="PTHR23022">
    <property type="entry name" value="TRANSPOSABLE ELEMENT-RELATED"/>
    <property type="match status" value="1"/>
</dbReference>
<reference evidence="1" key="3">
    <citation type="submission" date="2025-09" db="UniProtKB">
        <authorList>
            <consortium name="Ensembl"/>
        </authorList>
    </citation>
    <scope>IDENTIFICATION</scope>
</reference>
<evidence type="ECO:0000313" key="1">
    <source>
        <dbReference type="Ensembl" id="ENSGACP00000059416.1"/>
    </source>
</evidence>
<dbReference type="GO" id="GO:0003676">
    <property type="term" value="F:nucleic acid binding"/>
    <property type="evidence" value="ECO:0007669"/>
    <property type="project" value="InterPro"/>
</dbReference>
<keyword evidence="2" id="KW-1185">Reference proteome</keyword>
<dbReference type="PANTHER" id="PTHR23022:SF135">
    <property type="entry name" value="SI:DKEY-77F5.3"/>
    <property type="match status" value="1"/>
</dbReference>
<sequence length="138" mass="15922">MDKDKTFWRKVLWSDETKIELFGHNAQQCVWRRKGEAFNPKNTTPTVKHGGGSIMLWGYFSANGTCALQRVNGIMKEDYLQILQDNLKSSARRLGLGRSWVFQQDNNPKHTLKVVIEWLNHVDNAEETSPCQKAIIFN</sequence>
<accession>A0AAQ4R6W4</accession>
<protein>
    <recommendedName>
        <fullName evidence="3">Tc1-like transposase DDE domain-containing protein</fullName>
    </recommendedName>
</protein>
<proteinExistence type="predicted"/>
<dbReference type="GeneTree" id="ENSGT01150000287007"/>
<reference evidence="1 2" key="1">
    <citation type="journal article" date="2021" name="G3 (Bethesda)">
        <title>Improved contiguity of the threespine stickleback genome using long-read sequencing.</title>
        <authorList>
            <person name="Nath S."/>
            <person name="Shaw D.E."/>
            <person name="White M.A."/>
        </authorList>
    </citation>
    <scope>NUCLEOTIDE SEQUENCE [LARGE SCALE GENOMIC DNA]</scope>
    <source>
        <strain evidence="1 2">Lake Benthic</strain>
    </source>
</reference>
<dbReference type="Proteomes" id="UP000007635">
    <property type="component" value="Chromosome XVI"/>
</dbReference>
<dbReference type="Gene3D" id="3.30.420.10">
    <property type="entry name" value="Ribonuclease H-like superfamily/Ribonuclease H"/>
    <property type="match status" value="1"/>
</dbReference>
<dbReference type="Ensembl" id="ENSGACT00000047742.1">
    <property type="protein sequence ID" value="ENSGACP00000059416.1"/>
    <property type="gene ID" value="ENSGACG00000024538.1"/>
</dbReference>